<dbReference type="InterPro" id="IPR018062">
    <property type="entry name" value="HTH_AraC-typ_CS"/>
</dbReference>
<dbReference type="SMART" id="SM00342">
    <property type="entry name" value="HTH_ARAC"/>
    <property type="match status" value="1"/>
</dbReference>
<reference evidence="5 6" key="1">
    <citation type="submission" date="2012-05" db="EMBL/GenBank/DDBJ databases">
        <authorList>
            <person name="Weinstock G."/>
            <person name="Sodergren E."/>
            <person name="Lobos E.A."/>
            <person name="Fulton L."/>
            <person name="Fulton R."/>
            <person name="Courtney L."/>
            <person name="Fronick C."/>
            <person name="O'Laughlin M."/>
            <person name="Godfrey J."/>
            <person name="Wilson R.M."/>
            <person name="Miner T."/>
            <person name="Farmer C."/>
            <person name="Delehaunty K."/>
            <person name="Cordes M."/>
            <person name="Minx P."/>
            <person name="Tomlinson C."/>
            <person name="Chen J."/>
            <person name="Wollam A."/>
            <person name="Pepin K.H."/>
            <person name="Bhonagiri V."/>
            <person name="Zhang X."/>
            <person name="Suruliraj S."/>
            <person name="Warren W."/>
            <person name="Mitreva M."/>
            <person name="Mardis E.R."/>
            <person name="Wilson R.K."/>
        </authorList>
    </citation>
    <scope>NUCLEOTIDE SEQUENCE [LARGE SCALE GENOMIC DNA]</scope>
    <source>
        <strain evidence="5 6">F0055</strain>
    </source>
</reference>
<dbReference type="Gene3D" id="1.10.10.60">
    <property type="entry name" value="Homeodomain-like"/>
    <property type="match status" value="2"/>
</dbReference>
<name>L1N154_9BACT</name>
<evidence type="ECO:0000313" key="6">
    <source>
        <dbReference type="Proteomes" id="UP000010433"/>
    </source>
</evidence>
<dbReference type="PANTHER" id="PTHR43280:SF27">
    <property type="entry name" value="TRANSCRIPTIONAL REGULATOR MTLR"/>
    <property type="match status" value="1"/>
</dbReference>
<dbReference type="STRING" id="1127699.HMPREF9151_02268"/>
<dbReference type="PROSITE" id="PS01124">
    <property type="entry name" value="HTH_ARAC_FAMILY_2"/>
    <property type="match status" value="1"/>
</dbReference>
<keyword evidence="1" id="KW-0805">Transcription regulation</keyword>
<keyword evidence="2" id="KW-0238">DNA-binding</keyword>
<dbReference type="SUPFAM" id="SSF46689">
    <property type="entry name" value="Homeodomain-like"/>
    <property type="match status" value="2"/>
</dbReference>
<dbReference type="GO" id="GO:0003700">
    <property type="term" value="F:DNA-binding transcription factor activity"/>
    <property type="evidence" value="ECO:0007669"/>
    <property type="project" value="InterPro"/>
</dbReference>
<feature type="domain" description="HTH araC/xylS-type" evidence="4">
    <location>
        <begin position="219"/>
        <end position="317"/>
    </location>
</feature>
<dbReference type="Pfam" id="PF12833">
    <property type="entry name" value="HTH_18"/>
    <property type="match status" value="1"/>
</dbReference>
<evidence type="ECO:0000256" key="2">
    <source>
        <dbReference type="ARBA" id="ARBA00023125"/>
    </source>
</evidence>
<proteinExistence type="predicted"/>
<dbReference type="HOGENOM" id="CLU_000445_88_3_10"/>
<dbReference type="InterPro" id="IPR020449">
    <property type="entry name" value="Tscrpt_reg_AraC-type_HTH"/>
</dbReference>
<sequence length="325" mass="37991">MFRNIGKRTLSRKLLYLYAHKDIKSNQWLVMTEPHVVHEITPLMDKDALYIADRHKTEFTYPIHNHEVYELNFVEHAAGVRRIVGDSNEVIGEYDLVLITSPDLEHVWEQNDCSSANIREITIQFRFGLGANDDFFDKTPFANIRRMLNEARKGLAFPMAAIMKVYSLLDTLSGIRDRFKALMQFLEILNTLSQCEGVRTLATTSYAKVNIEDDSRRILKVKNYINENYMYELKLKELATLAHMSESAFSRFFKLHTGRTLSDYIIDIRMGYITRMLVDTTESISEISFKCGYLNLSNFNRIFKRKKGCSPGEYREKYRKIKMII</sequence>
<dbReference type="PATRIC" id="fig|1127699.3.peg.2072"/>
<protein>
    <submittedName>
        <fullName evidence="5">Transcriptional regulator, AraC family</fullName>
    </submittedName>
</protein>
<dbReference type="PROSITE" id="PS00041">
    <property type="entry name" value="HTH_ARAC_FAMILY_1"/>
    <property type="match status" value="1"/>
</dbReference>
<dbReference type="PRINTS" id="PR00032">
    <property type="entry name" value="HTHARAC"/>
</dbReference>
<keyword evidence="6" id="KW-1185">Reference proteome</keyword>
<dbReference type="AlphaFoldDB" id="L1N154"/>
<comment type="caution">
    <text evidence="5">The sequence shown here is derived from an EMBL/GenBank/DDBJ whole genome shotgun (WGS) entry which is preliminary data.</text>
</comment>
<dbReference type="InterPro" id="IPR018060">
    <property type="entry name" value="HTH_AraC"/>
</dbReference>
<evidence type="ECO:0000256" key="3">
    <source>
        <dbReference type="ARBA" id="ARBA00023163"/>
    </source>
</evidence>
<dbReference type="EMBL" id="AMEP01000144">
    <property type="protein sequence ID" value="EKX97100.1"/>
    <property type="molecule type" value="Genomic_DNA"/>
</dbReference>
<dbReference type="Proteomes" id="UP000010433">
    <property type="component" value="Unassembled WGS sequence"/>
</dbReference>
<evidence type="ECO:0000256" key="1">
    <source>
        <dbReference type="ARBA" id="ARBA00023015"/>
    </source>
</evidence>
<keyword evidence="3" id="KW-0804">Transcription</keyword>
<dbReference type="PANTHER" id="PTHR43280">
    <property type="entry name" value="ARAC-FAMILY TRANSCRIPTIONAL REGULATOR"/>
    <property type="match status" value="1"/>
</dbReference>
<organism evidence="5 6">
    <name type="scientific">Hoylesella saccharolytica F0055</name>
    <dbReference type="NCBI Taxonomy" id="1127699"/>
    <lineage>
        <taxon>Bacteria</taxon>
        <taxon>Pseudomonadati</taxon>
        <taxon>Bacteroidota</taxon>
        <taxon>Bacteroidia</taxon>
        <taxon>Bacteroidales</taxon>
        <taxon>Prevotellaceae</taxon>
        <taxon>Hoylesella</taxon>
    </lineage>
</organism>
<accession>L1N154</accession>
<evidence type="ECO:0000259" key="4">
    <source>
        <dbReference type="PROSITE" id="PS01124"/>
    </source>
</evidence>
<dbReference type="InterPro" id="IPR009057">
    <property type="entry name" value="Homeodomain-like_sf"/>
</dbReference>
<gene>
    <name evidence="5" type="ORF">HMPREF9151_02268</name>
</gene>
<evidence type="ECO:0000313" key="5">
    <source>
        <dbReference type="EMBL" id="EKX97100.1"/>
    </source>
</evidence>
<dbReference type="GO" id="GO:0043565">
    <property type="term" value="F:sequence-specific DNA binding"/>
    <property type="evidence" value="ECO:0007669"/>
    <property type="project" value="InterPro"/>
</dbReference>